<evidence type="ECO:0008006" key="6">
    <source>
        <dbReference type="Google" id="ProtNLM"/>
    </source>
</evidence>
<evidence type="ECO:0000313" key="5">
    <source>
        <dbReference type="Proteomes" id="UP001162060"/>
    </source>
</evidence>
<proteinExistence type="predicted"/>
<evidence type="ECO:0000313" key="4">
    <source>
        <dbReference type="EMBL" id="CAK7919886.1"/>
    </source>
</evidence>
<dbReference type="InterPro" id="IPR043502">
    <property type="entry name" value="DNA/RNA_pol_sf"/>
</dbReference>
<dbReference type="AlphaFoldDB" id="A0AAV1THU5"/>
<accession>A0AAV1THU5</accession>
<feature type="domain" description="Retroviral polymerase SH3-like" evidence="3">
    <location>
        <begin position="39"/>
        <end position="95"/>
    </location>
</feature>
<dbReference type="InterPro" id="IPR013103">
    <property type="entry name" value="RVT_2"/>
</dbReference>
<evidence type="ECO:0000259" key="2">
    <source>
        <dbReference type="Pfam" id="PF07727"/>
    </source>
</evidence>
<reference evidence="4" key="1">
    <citation type="submission" date="2024-01" db="EMBL/GenBank/DDBJ databases">
        <authorList>
            <person name="Webb A."/>
        </authorList>
    </citation>
    <scope>NUCLEOTIDE SEQUENCE</scope>
    <source>
        <strain evidence="4">Pm1</strain>
    </source>
</reference>
<dbReference type="InterPro" id="IPR057670">
    <property type="entry name" value="SH3_retrovirus"/>
</dbReference>
<sequence>MTAIYVKNRLPSPKVMHNTPFEIVHNSKPSVKHMRVFGCQIYILTPKEKRLKWDPKARTGIFLGYEEAFKAYRVYEIRERKVVISSDVNFDESAFGLSPLTTAKDADDIDFDSLNLDDEVPGQAQYKQTGKRNSRPHDEGVPAPPTRTVRQWPGLEESSAPDNHTNHQEEDEETKSADASTPPVFWRASANAIETAVDLSEPSTFEAAVSGPDQVHCREAIRAERESMRLREVFRAAKLPKGHCAIGTKWVFKIKRKADGSIDKYKARLVAKGFKQQYRMDYTETFSPVVKYVTVRMVIAVAKYFGWTIDQLNVVTAFLYGVMKEQVFCVIPEGVELEGSFDCLGLVKSIYGLKQASRAWNETFDEFVCAIGFQASSLDPCLYVRIVEGQCVLLLVYVDDVLITGSSCELIARTKTDLKTRFEMTDSGKCAFVLGIELLDGADGSVTLCQRRYVDDRLKRFGMDDCKAVASPVDMSSRLISSDAATKVDAPFREAVGALMHLTTATRPDVAFARIFRYLQGTKMHGICYKPNAKIDFRGYSDADRAGDLADRKSTSGYVFMLLGAPVSWGSKKQPSVSLSTTEAEYIALSLAIQEGKWIHRLLYNQSCIKMTKNPVNHGRAKHIDIKYHHIRDEVKRGAVKLKYCETAVMLEDIMTKGLHGPRRKEMTATLGIRACSH</sequence>
<evidence type="ECO:0000256" key="1">
    <source>
        <dbReference type="SAM" id="MobiDB-lite"/>
    </source>
</evidence>
<feature type="domain" description="Reverse transcriptase Ty1/copia-type" evidence="2">
    <location>
        <begin position="232"/>
        <end position="473"/>
    </location>
</feature>
<protein>
    <recommendedName>
        <fullName evidence="6">Reverse transcriptase Ty1/copia-type domain-containing protein</fullName>
    </recommendedName>
</protein>
<dbReference type="CDD" id="cd09272">
    <property type="entry name" value="RNase_HI_RT_Ty1"/>
    <property type="match status" value="1"/>
</dbReference>
<dbReference type="Pfam" id="PF25597">
    <property type="entry name" value="SH3_retrovirus"/>
    <property type="match status" value="1"/>
</dbReference>
<comment type="caution">
    <text evidence="4">The sequence shown here is derived from an EMBL/GenBank/DDBJ whole genome shotgun (WGS) entry which is preliminary data.</text>
</comment>
<organism evidence="4 5">
    <name type="scientific">Peronospora matthiolae</name>
    <dbReference type="NCBI Taxonomy" id="2874970"/>
    <lineage>
        <taxon>Eukaryota</taxon>
        <taxon>Sar</taxon>
        <taxon>Stramenopiles</taxon>
        <taxon>Oomycota</taxon>
        <taxon>Peronosporomycetes</taxon>
        <taxon>Peronosporales</taxon>
        <taxon>Peronosporaceae</taxon>
        <taxon>Peronospora</taxon>
    </lineage>
</organism>
<evidence type="ECO:0000259" key="3">
    <source>
        <dbReference type="Pfam" id="PF25597"/>
    </source>
</evidence>
<dbReference type="Pfam" id="PF07727">
    <property type="entry name" value="RVT_2"/>
    <property type="match status" value="1"/>
</dbReference>
<gene>
    <name evidence="4" type="ORF">PM001_LOCUS6281</name>
</gene>
<name>A0AAV1THU5_9STRA</name>
<dbReference type="PANTHER" id="PTHR11439">
    <property type="entry name" value="GAG-POL-RELATED RETROTRANSPOSON"/>
    <property type="match status" value="1"/>
</dbReference>
<feature type="region of interest" description="Disordered" evidence="1">
    <location>
        <begin position="113"/>
        <end position="180"/>
    </location>
</feature>
<dbReference type="PANTHER" id="PTHR11439:SF463">
    <property type="entry name" value="REVERSE TRANSCRIPTASE TY1_COPIA-TYPE DOMAIN-CONTAINING PROTEIN"/>
    <property type="match status" value="1"/>
</dbReference>
<dbReference type="SUPFAM" id="SSF56672">
    <property type="entry name" value="DNA/RNA polymerases"/>
    <property type="match status" value="1"/>
</dbReference>
<dbReference type="EMBL" id="CAKLBY020000050">
    <property type="protein sequence ID" value="CAK7919886.1"/>
    <property type="molecule type" value="Genomic_DNA"/>
</dbReference>
<dbReference type="Proteomes" id="UP001162060">
    <property type="component" value="Unassembled WGS sequence"/>
</dbReference>